<evidence type="ECO:0000256" key="4">
    <source>
        <dbReference type="ARBA" id="ARBA00022741"/>
    </source>
</evidence>
<comment type="caution">
    <text evidence="9">The sequence shown here is derived from an EMBL/GenBank/DDBJ whole genome shotgun (WGS) entry which is preliminary data.</text>
</comment>
<organism evidence="9 10">
    <name type="scientific">Chitinophaga chungangae</name>
    <dbReference type="NCBI Taxonomy" id="2821488"/>
    <lineage>
        <taxon>Bacteria</taxon>
        <taxon>Pseudomonadati</taxon>
        <taxon>Bacteroidota</taxon>
        <taxon>Chitinophagia</taxon>
        <taxon>Chitinophagales</taxon>
        <taxon>Chitinophagaceae</taxon>
        <taxon>Chitinophaga</taxon>
    </lineage>
</organism>
<keyword evidence="4" id="KW-0547">Nucleotide-binding</keyword>
<feature type="transmembrane region" description="Helical" evidence="8">
    <location>
        <begin position="39"/>
        <end position="61"/>
    </location>
</feature>
<dbReference type="Pfam" id="PF07168">
    <property type="entry name" value="Ureide_permease"/>
    <property type="match status" value="2"/>
</dbReference>
<feature type="transmembrane region" description="Helical" evidence="8">
    <location>
        <begin position="168"/>
        <end position="189"/>
    </location>
</feature>
<keyword evidence="5" id="KW-0067">ATP-binding</keyword>
<keyword evidence="2" id="KW-0813">Transport</keyword>
<evidence type="ECO:0000313" key="9">
    <source>
        <dbReference type="EMBL" id="MBO9151341.1"/>
    </source>
</evidence>
<reference evidence="10" key="1">
    <citation type="submission" date="2021-03" db="EMBL/GenBank/DDBJ databases">
        <title>Assistant Professor.</title>
        <authorList>
            <person name="Huq M.A."/>
        </authorList>
    </citation>
    <scope>NUCLEOTIDE SEQUENCE [LARGE SCALE GENOMIC DNA]</scope>
    <source>
        <strain evidence="10">MAH-28</strain>
    </source>
</reference>
<keyword evidence="3 8" id="KW-0812">Transmembrane</keyword>
<evidence type="ECO:0000256" key="1">
    <source>
        <dbReference type="ARBA" id="ARBA00004141"/>
    </source>
</evidence>
<dbReference type="RefSeq" id="WP_209143453.1">
    <property type="nucleotide sequence ID" value="NZ_JAGHKP010000001.1"/>
</dbReference>
<dbReference type="InterPro" id="IPR009834">
    <property type="entry name" value="Ureide_permease"/>
</dbReference>
<evidence type="ECO:0000256" key="6">
    <source>
        <dbReference type="ARBA" id="ARBA00022989"/>
    </source>
</evidence>
<dbReference type="Proteomes" id="UP000679126">
    <property type="component" value="Unassembled WGS sequence"/>
</dbReference>
<feature type="transmembrane region" description="Helical" evidence="8">
    <location>
        <begin position="251"/>
        <end position="274"/>
    </location>
</feature>
<keyword evidence="6 8" id="KW-1133">Transmembrane helix</keyword>
<dbReference type="EMBL" id="JAGHKP010000001">
    <property type="protein sequence ID" value="MBO9151341.1"/>
    <property type="molecule type" value="Genomic_DNA"/>
</dbReference>
<evidence type="ECO:0008006" key="11">
    <source>
        <dbReference type="Google" id="ProtNLM"/>
    </source>
</evidence>
<feature type="transmembrane region" description="Helical" evidence="8">
    <location>
        <begin position="6"/>
        <end position="27"/>
    </location>
</feature>
<feature type="transmembrane region" description="Helical" evidence="8">
    <location>
        <begin position="136"/>
        <end position="156"/>
    </location>
</feature>
<proteinExistence type="predicted"/>
<keyword evidence="10" id="KW-1185">Reference proteome</keyword>
<sequence length="334" mass="35011">MFIVESYSLAVIFCLVTMLCWGSWANTQKLVAGKWRFELFYWDYVIGILLFSLLGAFTLGSSGSGGRAFPDDLAQAGASNIRSALLGGVVFNLANILLTAAIAGAGMAVAFPVGIGLALVIGVVLNYLLAAKGDPALLFTGVLLVTLAIIVNALAYRRHSGSTGKKGVGKWIVISVVAGVLMSTFYPFVAAAMDLENFHAPAAGKMTPYTAFVIFSLGIFASNFIFNAILMRRPLEGPPIAISAWFRGRPGIHLVGVLGGCIWGLGNLFNLIASGKAGPAISYGLGQGATLVAALWGVLIWKEFKGGTPAVRKLVSCMFVLFVAGLALIIAAGR</sequence>
<feature type="transmembrane region" description="Helical" evidence="8">
    <location>
        <begin position="313"/>
        <end position="333"/>
    </location>
</feature>
<evidence type="ECO:0000256" key="5">
    <source>
        <dbReference type="ARBA" id="ARBA00022840"/>
    </source>
</evidence>
<keyword evidence="7 8" id="KW-0472">Membrane</keyword>
<name>A0ABS3Y9I6_9BACT</name>
<comment type="subcellular location">
    <subcellularLocation>
        <location evidence="1">Membrane</location>
        <topology evidence="1">Multi-pass membrane protein</topology>
    </subcellularLocation>
</comment>
<protein>
    <recommendedName>
        <fullName evidence="11">Glucose uptake protein</fullName>
    </recommendedName>
</protein>
<dbReference type="InterPro" id="IPR030189">
    <property type="entry name" value="UPS_plant"/>
</dbReference>
<gene>
    <name evidence="9" type="ORF">J7I43_03920</name>
</gene>
<evidence type="ECO:0000313" key="10">
    <source>
        <dbReference type="Proteomes" id="UP000679126"/>
    </source>
</evidence>
<accession>A0ABS3Y9I6</accession>
<feature type="transmembrane region" description="Helical" evidence="8">
    <location>
        <begin position="280"/>
        <end position="301"/>
    </location>
</feature>
<evidence type="ECO:0000256" key="7">
    <source>
        <dbReference type="ARBA" id="ARBA00023136"/>
    </source>
</evidence>
<dbReference type="PANTHER" id="PTHR31081">
    <property type="entry name" value="UREIDE PERMEASE 1-RELATED-RELATED"/>
    <property type="match status" value="1"/>
</dbReference>
<feature type="transmembrane region" description="Helical" evidence="8">
    <location>
        <begin position="81"/>
        <end position="102"/>
    </location>
</feature>
<feature type="transmembrane region" description="Helical" evidence="8">
    <location>
        <begin position="109"/>
        <end position="130"/>
    </location>
</feature>
<evidence type="ECO:0000256" key="8">
    <source>
        <dbReference type="SAM" id="Phobius"/>
    </source>
</evidence>
<evidence type="ECO:0000256" key="2">
    <source>
        <dbReference type="ARBA" id="ARBA00022448"/>
    </source>
</evidence>
<evidence type="ECO:0000256" key="3">
    <source>
        <dbReference type="ARBA" id="ARBA00022692"/>
    </source>
</evidence>
<feature type="transmembrane region" description="Helical" evidence="8">
    <location>
        <begin position="209"/>
        <end position="230"/>
    </location>
</feature>